<reference evidence="1 2" key="1">
    <citation type="submission" date="2021-03" db="EMBL/GenBank/DDBJ databases">
        <title>Genomic Encyclopedia of Type Strains, Phase IV (KMG-IV): sequencing the most valuable type-strain genomes for metagenomic binning, comparative biology and taxonomic classification.</title>
        <authorList>
            <person name="Goeker M."/>
        </authorList>
    </citation>
    <scope>NUCLEOTIDE SEQUENCE [LARGE SCALE GENOMIC DNA]</scope>
    <source>
        <strain evidence="1 2">DSM 24738</strain>
    </source>
</reference>
<organism evidence="1 2">
    <name type="scientific">Ammoniphilus resinae</name>
    <dbReference type="NCBI Taxonomy" id="861532"/>
    <lineage>
        <taxon>Bacteria</taxon>
        <taxon>Bacillati</taxon>
        <taxon>Bacillota</taxon>
        <taxon>Bacilli</taxon>
        <taxon>Bacillales</taxon>
        <taxon>Paenibacillaceae</taxon>
        <taxon>Aneurinibacillus group</taxon>
        <taxon>Ammoniphilus</taxon>
    </lineage>
</organism>
<evidence type="ECO:0008006" key="3">
    <source>
        <dbReference type="Google" id="ProtNLM"/>
    </source>
</evidence>
<dbReference type="Proteomes" id="UP001519343">
    <property type="component" value="Unassembled WGS sequence"/>
</dbReference>
<proteinExistence type="predicted"/>
<name>A0ABS4GLL8_9BACL</name>
<keyword evidence="2" id="KW-1185">Reference proteome</keyword>
<evidence type="ECO:0000313" key="1">
    <source>
        <dbReference type="EMBL" id="MBP1930805.1"/>
    </source>
</evidence>
<gene>
    <name evidence="1" type="ORF">J2Z37_000802</name>
</gene>
<evidence type="ECO:0000313" key="2">
    <source>
        <dbReference type="Proteomes" id="UP001519343"/>
    </source>
</evidence>
<accession>A0ABS4GLL8</accession>
<dbReference type="EMBL" id="JAGGKT010000002">
    <property type="protein sequence ID" value="MBP1930805.1"/>
    <property type="molecule type" value="Genomic_DNA"/>
</dbReference>
<protein>
    <recommendedName>
        <fullName evidence="3">Nucleotide-diphospho-sugar transferase domain-containing protein</fullName>
    </recommendedName>
</protein>
<comment type="caution">
    <text evidence="1">The sequence shown here is derived from an EMBL/GenBank/DDBJ whole genome shotgun (WGS) entry which is preliminary data.</text>
</comment>
<dbReference type="RefSeq" id="WP_209808930.1">
    <property type="nucleotide sequence ID" value="NZ_JAGGKT010000002.1"/>
</dbReference>
<sequence length="262" mass="30952">MICFSLVAHENEKAVHDQIKNINQMVKNSLIILYNGGKDPEFGKKASLKYRNVKLCPYSRPLESRKTGRVLYDVTRWLKEEKIKYDFLVYLEADTMFLNPGFTPFLKNVMRGSDFIGQSWSKFNPRKDKPDAPASILMIKDWERWQPFFGTNYFCRTSNPFQGYRKSMVEKILDNINDSEMENLFSSSPVECLGEMIFPTFAHKLGAKMKEYPRSFAKYNRWRPKLTIKDLKEAYKEGKYLFVHPVKDDDVRSWMMRKNGKR</sequence>